<proteinExistence type="predicted"/>
<protein>
    <submittedName>
        <fullName evidence="2">Aspartyl/asparaginyl beta-hydroxylase domain-containing protein</fullName>
    </submittedName>
</protein>
<sequence>MSAPSAWLRLLLQFDVARMQQDSDRFAAADWISHFNTCAYENGWSCLPLRAPGGDARQIMPLDGASYADTPQLARCPYLQQVIGRFECEVGAARLMALAAGAVIREHTDPGTALADGVTRIHIPIHTSPRVLFHIEGQPVHFDAGHAWYMDASCRHAVANHGHAARVHLVLDCTTNDWLRDQFAAAGFVPRPAPRYGVRGIHDGNVHELIASLRRIGAPAAVAEADRLAALCARVTA</sequence>
<dbReference type="SUPFAM" id="SSF51197">
    <property type="entry name" value="Clavaminate synthase-like"/>
    <property type="match status" value="1"/>
</dbReference>
<dbReference type="InterPro" id="IPR027443">
    <property type="entry name" value="IPNS-like_sf"/>
</dbReference>
<keyword evidence="3" id="KW-1185">Reference proteome</keyword>
<dbReference type="Pfam" id="PF05118">
    <property type="entry name" value="Asp_Arg_Hydrox"/>
    <property type="match status" value="1"/>
</dbReference>
<gene>
    <name evidence="2" type="ORF">SR858_05875</name>
</gene>
<dbReference type="Proteomes" id="UP001326110">
    <property type="component" value="Chromosome"/>
</dbReference>
<evidence type="ECO:0000313" key="3">
    <source>
        <dbReference type="Proteomes" id="UP001326110"/>
    </source>
</evidence>
<dbReference type="InterPro" id="IPR007803">
    <property type="entry name" value="Asp/Arg/Pro-Hydrxlase"/>
</dbReference>
<name>A0ABZ0Y1G0_9BURK</name>
<accession>A0ABZ0Y1G0</accession>
<evidence type="ECO:0000313" key="2">
    <source>
        <dbReference type="EMBL" id="WQH05865.1"/>
    </source>
</evidence>
<dbReference type="GeneID" id="43164329"/>
<feature type="domain" description="Aspartyl/asparaginy/proline hydroxylase" evidence="1">
    <location>
        <begin position="29"/>
        <end position="174"/>
    </location>
</feature>
<dbReference type="EMBL" id="CP140152">
    <property type="protein sequence ID" value="WQH05865.1"/>
    <property type="molecule type" value="Genomic_DNA"/>
</dbReference>
<evidence type="ECO:0000259" key="1">
    <source>
        <dbReference type="Pfam" id="PF05118"/>
    </source>
</evidence>
<organism evidence="2 3">
    <name type="scientific">Duganella zoogloeoides</name>
    <dbReference type="NCBI Taxonomy" id="75659"/>
    <lineage>
        <taxon>Bacteria</taxon>
        <taxon>Pseudomonadati</taxon>
        <taxon>Pseudomonadota</taxon>
        <taxon>Betaproteobacteria</taxon>
        <taxon>Burkholderiales</taxon>
        <taxon>Oxalobacteraceae</taxon>
        <taxon>Telluria group</taxon>
        <taxon>Duganella</taxon>
    </lineage>
</organism>
<reference evidence="2 3" key="1">
    <citation type="submission" date="2023-11" db="EMBL/GenBank/DDBJ databases">
        <title>MicrobeMod: A computational toolkit for identifying prokaryotic methylation and restriction-modification with nanopore sequencing.</title>
        <authorList>
            <person name="Crits-Christoph A."/>
            <person name="Kang S.C."/>
            <person name="Lee H."/>
            <person name="Ostrov N."/>
        </authorList>
    </citation>
    <scope>NUCLEOTIDE SEQUENCE [LARGE SCALE GENOMIC DNA]</scope>
    <source>
        <strain evidence="2 3">ATCC 25935</strain>
    </source>
</reference>
<dbReference type="Gene3D" id="2.60.120.330">
    <property type="entry name" value="B-lactam Antibiotic, Isopenicillin N Synthase, Chain"/>
    <property type="match status" value="1"/>
</dbReference>
<dbReference type="RefSeq" id="WP_040377941.1">
    <property type="nucleotide sequence ID" value="NZ_CP140152.1"/>
</dbReference>